<evidence type="ECO:0000313" key="6">
    <source>
        <dbReference type="EMBL" id="GGL93304.1"/>
    </source>
</evidence>
<dbReference type="RefSeq" id="WP_188940520.1">
    <property type="nucleotide sequence ID" value="NZ_BMNA01000002.1"/>
</dbReference>
<keyword evidence="2 4" id="KW-0238">DNA-binding</keyword>
<evidence type="ECO:0000313" key="7">
    <source>
        <dbReference type="Proteomes" id="UP000655208"/>
    </source>
</evidence>
<evidence type="ECO:0000259" key="5">
    <source>
        <dbReference type="PROSITE" id="PS50977"/>
    </source>
</evidence>
<reference evidence="6" key="2">
    <citation type="submission" date="2020-09" db="EMBL/GenBank/DDBJ databases">
        <authorList>
            <person name="Sun Q."/>
            <person name="Zhou Y."/>
        </authorList>
    </citation>
    <scope>NUCLEOTIDE SEQUENCE</scope>
    <source>
        <strain evidence="6">CGMCC 4.7308</strain>
    </source>
</reference>
<gene>
    <name evidence="6" type="ORF">GCM10011594_11440</name>
</gene>
<dbReference type="InterPro" id="IPR050109">
    <property type="entry name" value="HTH-type_TetR-like_transc_reg"/>
</dbReference>
<dbReference type="PROSITE" id="PS01081">
    <property type="entry name" value="HTH_TETR_1"/>
    <property type="match status" value="1"/>
</dbReference>
<evidence type="ECO:0000256" key="3">
    <source>
        <dbReference type="ARBA" id="ARBA00023163"/>
    </source>
</evidence>
<dbReference type="GO" id="GO:0000976">
    <property type="term" value="F:transcription cis-regulatory region binding"/>
    <property type="evidence" value="ECO:0007669"/>
    <property type="project" value="TreeGrafter"/>
</dbReference>
<dbReference type="PRINTS" id="PR00455">
    <property type="entry name" value="HTHTETR"/>
</dbReference>
<dbReference type="InterPro" id="IPR036271">
    <property type="entry name" value="Tet_transcr_reg_TetR-rel_C_sf"/>
</dbReference>
<evidence type="ECO:0000256" key="2">
    <source>
        <dbReference type="ARBA" id="ARBA00023125"/>
    </source>
</evidence>
<dbReference type="Pfam" id="PF00440">
    <property type="entry name" value="TetR_N"/>
    <property type="match status" value="1"/>
</dbReference>
<keyword evidence="3" id="KW-0804">Transcription</keyword>
<dbReference type="PANTHER" id="PTHR30055:SF234">
    <property type="entry name" value="HTH-TYPE TRANSCRIPTIONAL REGULATOR BETI"/>
    <property type="match status" value="1"/>
</dbReference>
<protein>
    <submittedName>
        <fullName evidence="6">TetR family transcriptional regulator</fullName>
    </submittedName>
</protein>
<dbReference type="GO" id="GO:0003700">
    <property type="term" value="F:DNA-binding transcription factor activity"/>
    <property type="evidence" value="ECO:0007669"/>
    <property type="project" value="TreeGrafter"/>
</dbReference>
<evidence type="ECO:0000256" key="4">
    <source>
        <dbReference type="PROSITE-ProRule" id="PRU00335"/>
    </source>
</evidence>
<organism evidence="6 7">
    <name type="scientific">Nakamurella endophytica</name>
    <dbReference type="NCBI Taxonomy" id="1748367"/>
    <lineage>
        <taxon>Bacteria</taxon>
        <taxon>Bacillati</taxon>
        <taxon>Actinomycetota</taxon>
        <taxon>Actinomycetes</taxon>
        <taxon>Nakamurellales</taxon>
        <taxon>Nakamurellaceae</taxon>
        <taxon>Nakamurella</taxon>
    </lineage>
</organism>
<evidence type="ECO:0000256" key="1">
    <source>
        <dbReference type="ARBA" id="ARBA00023015"/>
    </source>
</evidence>
<feature type="DNA-binding region" description="H-T-H motif" evidence="4">
    <location>
        <begin position="37"/>
        <end position="56"/>
    </location>
</feature>
<dbReference type="InterPro" id="IPR009057">
    <property type="entry name" value="Homeodomain-like_sf"/>
</dbReference>
<keyword evidence="7" id="KW-1185">Reference proteome</keyword>
<dbReference type="InterPro" id="IPR023772">
    <property type="entry name" value="DNA-bd_HTH_TetR-type_CS"/>
</dbReference>
<proteinExistence type="predicted"/>
<dbReference type="SUPFAM" id="SSF46689">
    <property type="entry name" value="Homeodomain-like"/>
    <property type="match status" value="1"/>
</dbReference>
<dbReference type="PROSITE" id="PS50977">
    <property type="entry name" value="HTH_TETR_2"/>
    <property type="match status" value="1"/>
</dbReference>
<feature type="domain" description="HTH tetR-type" evidence="5">
    <location>
        <begin position="14"/>
        <end position="74"/>
    </location>
</feature>
<dbReference type="Proteomes" id="UP000655208">
    <property type="component" value="Unassembled WGS sequence"/>
</dbReference>
<accession>A0A917SQ66</accession>
<keyword evidence="1" id="KW-0805">Transcription regulation</keyword>
<dbReference type="SUPFAM" id="SSF48498">
    <property type="entry name" value="Tetracyclin repressor-like, C-terminal domain"/>
    <property type="match status" value="1"/>
</dbReference>
<sequence length="216" mass="24207">MTERTARGPYQNGIRRRREIIETASRIFATYGYMGGSLRQIAAEVGVTPAALTRHFDSKEGLLAAVLDNWDAEVDAMGSTGSRGLKYFTHLTDTIVHNRANRGLIELFLTLSAESSNAHHPAREFIRTRYGRVVRQAADRLREARDASEVRWMDDDEIEQQVRALYAFMDGVQLQWLIDPDVDSVAVFSRTLAMIFKDWTGHDEVPVGSAVGVAHA</sequence>
<name>A0A917SQ66_9ACTN</name>
<dbReference type="Gene3D" id="1.10.357.10">
    <property type="entry name" value="Tetracycline Repressor, domain 2"/>
    <property type="match status" value="1"/>
</dbReference>
<comment type="caution">
    <text evidence="6">The sequence shown here is derived from an EMBL/GenBank/DDBJ whole genome shotgun (WGS) entry which is preliminary data.</text>
</comment>
<dbReference type="InterPro" id="IPR001647">
    <property type="entry name" value="HTH_TetR"/>
</dbReference>
<reference evidence="6" key="1">
    <citation type="journal article" date="2014" name="Int. J. Syst. Evol. Microbiol.">
        <title>Complete genome sequence of Corynebacterium casei LMG S-19264T (=DSM 44701T), isolated from a smear-ripened cheese.</title>
        <authorList>
            <consortium name="US DOE Joint Genome Institute (JGI-PGF)"/>
            <person name="Walter F."/>
            <person name="Albersmeier A."/>
            <person name="Kalinowski J."/>
            <person name="Ruckert C."/>
        </authorList>
    </citation>
    <scope>NUCLEOTIDE SEQUENCE</scope>
    <source>
        <strain evidence="6">CGMCC 4.7308</strain>
    </source>
</reference>
<dbReference type="PANTHER" id="PTHR30055">
    <property type="entry name" value="HTH-TYPE TRANSCRIPTIONAL REGULATOR RUTR"/>
    <property type="match status" value="1"/>
</dbReference>
<dbReference type="EMBL" id="BMNA01000002">
    <property type="protein sequence ID" value="GGL93304.1"/>
    <property type="molecule type" value="Genomic_DNA"/>
</dbReference>
<dbReference type="AlphaFoldDB" id="A0A917SQ66"/>